<dbReference type="Proteomes" id="UP001157134">
    <property type="component" value="Unassembled WGS sequence"/>
</dbReference>
<proteinExistence type="predicted"/>
<keyword evidence="3" id="KW-1185">Reference proteome</keyword>
<reference evidence="2 3" key="1">
    <citation type="submission" date="2023-03" db="EMBL/GenBank/DDBJ databases">
        <title>Thalassotalea loyana LMG 22536T draft genome sequence.</title>
        <authorList>
            <person name="Sawabe T."/>
        </authorList>
    </citation>
    <scope>NUCLEOTIDE SEQUENCE [LARGE SCALE GENOMIC DNA]</scope>
    <source>
        <strain evidence="2 3">LMG 22536</strain>
    </source>
</reference>
<dbReference type="EMBL" id="BSSV01000002">
    <property type="protein sequence ID" value="GLX84971.1"/>
    <property type="molecule type" value="Genomic_DNA"/>
</dbReference>
<sequence length="48" mass="5525">MATSEANQTQINETATEQNISLEQQLADANKQIEDLKLQISWLERSYE</sequence>
<evidence type="ECO:0000313" key="2">
    <source>
        <dbReference type="EMBL" id="GLX84971.1"/>
    </source>
</evidence>
<comment type="caution">
    <text evidence="2">The sequence shown here is derived from an EMBL/GenBank/DDBJ whole genome shotgun (WGS) entry which is preliminary data.</text>
</comment>
<dbReference type="RefSeq" id="WP_284296664.1">
    <property type="nucleotide sequence ID" value="NZ_BSSV01000002.1"/>
</dbReference>
<accession>A0ABQ6HA18</accession>
<keyword evidence="1" id="KW-0175">Coiled coil</keyword>
<evidence type="ECO:0000256" key="1">
    <source>
        <dbReference type="SAM" id="Coils"/>
    </source>
</evidence>
<organism evidence="2 3">
    <name type="scientific">Thalassotalea loyana</name>
    <dbReference type="NCBI Taxonomy" id="280483"/>
    <lineage>
        <taxon>Bacteria</taxon>
        <taxon>Pseudomonadati</taxon>
        <taxon>Pseudomonadota</taxon>
        <taxon>Gammaproteobacteria</taxon>
        <taxon>Alteromonadales</taxon>
        <taxon>Colwelliaceae</taxon>
        <taxon>Thalassotalea</taxon>
    </lineage>
</organism>
<feature type="coiled-coil region" evidence="1">
    <location>
        <begin position="12"/>
        <end position="46"/>
    </location>
</feature>
<evidence type="ECO:0000313" key="3">
    <source>
        <dbReference type="Proteomes" id="UP001157134"/>
    </source>
</evidence>
<gene>
    <name evidence="2" type="ORF">tloyanaT_12230</name>
</gene>
<protein>
    <submittedName>
        <fullName evidence="2">Uncharacterized protein</fullName>
    </submittedName>
</protein>
<name>A0ABQ6HA18_9GAMM</name>